<name>A0A1H7IVE9_RUMAL</name>
<evidence type="ECO:0000313" key="4">
    <source>
        <dbReference type="Proteomes" id="UP000186015"/>
    </source>
</evidence>
<feature type="chain" id="PRO_5038596008" evidence="2">
    <location>
        <begin position="22"/>
        <end position="184"/>
    </location>
</feature>
<feature type="compositionally biased region" description="Low complexity" evidence="1">
    <location>
        <begin position="75"/>
        <end position="84"/>
    </location>
</feature>
<evidence type="ECO:0000256" key="2">
    <source>
        <dbReference type="SAM" id="SignalP"/>
    </source>
</evidence>
<sequence>MKTYKMIVSALAIVLSLGIMSGCGETAGEKKADDTTVTTTTTAAQTETTTTTVVVEETPEQTETEAAETPENTETESTTETTVPAEQPEVTGIVTYPDNEDGLYPMSECFRRKVEEVSGSKVVNIEFDNNMEANVAFVEDGRKFALAGIFHSEYDDSSTHSLDQFFLSTLDQVEGLDGVIVYTG</sequence>
<keyword evidence="2" id="KW-0732">Signal</keyword>
<dbReference type="RefSeq" id="WP_074831424.1">
    <property type="nucleotide sequence ID" value="NZ_FOAT01000004.1"/>
</dbReference>
<feature type="region of interest" description="Disordered" evidence="1">
    <location>
        <begin position="27"/>
        <end position="84"/>
    </location>
</feature>
<dbReference type="AlphaFoldDB" id="A0A1H7IVE9"/>
<feature type="compositionally biased region" description="Acidic residues" evidence="1">
    <location>
        <begin position="57"/>
        <end position="74"/>
    </location>
</feature>
<reference evidence="3 4" key="1">
    <citation type="submission" date="2016-10" db="EMBL/GenBank/DDBJ databases">
        <authorList>
            <person name="de Groot N.N."/>
        </authorList>
    </citation>
    <scope>NUCLEOTIDE SEQUENCE [LARGE SCALE GENOMIC DNA]</scope>
    <source>
        <strain evidence="3 4">KH2T6</strain>
    </source>
</reference>
<proteinExistence type="predicted"/>
<feature type="signal peptide" evidence="2">
    <location>
        <begin position="1"/>
        <end position="21"/>
    </location>
</feature>
<dbReference type="Proteomes" id="UP000186015">
    <property type="component" value="Unassembled WGS sequence"/>
</dbReference>
<accession>A0A1H7IVE9</accession>
<feature type="compositionally biased region" description="Low complexity" evidence="1">
    <location>
        <begin position="35"/>
        <end position="56"/>
    </location>
</feature>
<evidence type="ECO:0000256" key="1">
    <source>
        <dbReference type="SAM" id="MobiDB-lite"/>
    </source>
</evidence>
<evidence type="ECO:0000313" key="3">
    <source>
        <dbReference type="EMBL" id="SEK66378.1"/>
    </source>
</evidence>
<organism evidence="3 4">
    <name type="scientific">Ruminococcus albus</name>
    <dbReference type="NCBI Taxonomy" id="1264"/>
    <lineage>
        <taxon>Bacteria</taxon>
        <taxon>Bacillati</taxon>
        <taxon>Bacillota</taxon>
        <taxon>Clostridia</taxon>
        <taxon>Eubacteriales</taxon>
        <taxon>Oscillospiraceae</taxon>
        <taxon>Ruminococcus</taxon>
    </lineage>
</organism>
<gene>
    <name evidence="3" type="ORF">SAMN05216469_104116</name>
</gene>
<dbReference type="EMBL" id="FOAT01000004">
    <property type="protein sequence ID" value="SEK66378.1"/>
    <property type="molecule type" value="Genomic_DNA"/>
</dbReference>
<protein>
    <submittedName>
        <fullName evidence="3">Uncharacterized protein</fullName>
    </submittedName>
</protein>
<dbReference type="PROSITE" id="PS51257">
    <property type="entry name" value="PROKAR_LIPOPROTEIN"/>
    <property type="match status" value="1"/>
</dbReference>